<keyword evidence="2" id="KW-0012">Acyltransferase</keyword>
<dbReference type="InterPro" id="IPR000182">
    <property type="entry name" value="GNAT_dom"/>
</dbReference>
<dbReference type="GO" id="GO:0016747">
    <property type="term" value="F:acyltransferase activity, transferring groups other than amino-acyl groups"/>
    <property type="evidence" value="ECO:0007669"/>
    <property type="project" value="InterPro"/>
</dbReference>
<dbReference type="PROSITE" id="PS51186">
    <property type="entry name" value="GNAT"/>
    <property type="match status" value="1"/>
</dbReference>
<feature type="domain" description="N-acetyltransferase" evidence="3">
    <location>
        <begin position="168"/>
        <end position="321"/>
    </location>
</feature>
<reference evidence="4 5" key="1">
    <citation type="submission" date="2018-03" db="EMBL/GenBank/DDBJ databases">
        <title>Defining the species Micromonospora saelicesensis and Micromonospora noduli under the framework of genomics.</title>
        <authorList>
            <person name="Riesco R."/>
            <person name="Trujillo M.E."/>
        </authorList>
    </citation>
    <scope>NUCLEOTIDE SEQUENCE [LARGE SCALE GENOMIC DNA]</scope>
    <source>
        <strain evidence="4 5">LAH08</strain>
    </source>
</reference>
<protein>
    <submittedName>
        <fullName evidence="4">Ribosomal-protein-alanine N-acetyltransferase</fullName>
    </submittedName>
</protein>
<dbReference type="InterPro" id="IPR050832">
    <property type="entry name" value="Bact_Acetyltransf"/>
</dbReference>
<keyword evidence="1 4" id="KW-0808">Transferase</keyword>
<dbReference type="Gene3D" id="3.40.630.30">
    <property type="match status" value="1"/>
</dbReference>
<dbReference type="EMBL" id="PYAA01000008">
    <property type="protein sequence ID" value="RAO04435.1"/>
    <property type="molecule type" value="Genomic_DNA"/>
</dbReference>
<dbReference type="PANTHER" id="PTHR43877">
    <property type="entry name" value="AMINOALKYLPHOSPHONATE N-ACETYLTRANSFERASE-RELATED-RELATED"/>
    <property type="match status" value="1"/>
</dbReference>
<dbReference type="SUPFAM" id="SSF55729">
    <property type="entry name" value="Acyl-CoA N-acyltransferases (Nat)"/>
    <property type="match status" value="1"/>
</dbReference>
<evidence type="ECO:0000259" key="3">
    <source>
        <dbReference type="PROSITE" id="PS51186"/>
    </source>
</evidence>
<dbReference type="PANTHER" id="PTHR43877:SF1">
    <property type="entry name" value="ACETYLTRANSFERASE"/>
    <property type="match status" value="1"/>
</dbReference>
<proteinExistence type="predicted"/>
<evidence type="ECO:0000256" key="1">
    <source>
        <dbReference type="ARBA" id="ARBA00022679"/>
    </source>
</evidence>
<dbReference type="AlphaFoldDB" id="A0A328N7H4"/>
<evidence type="ECO:0000313" key="5">
    <source>
        <dbReference type="Proteomes" id="UP000248966"/>
    </source>
</evidence>
<gene>
    <name evidence="4" type="ORF">LAH08_01788</name>
</gene>
<dbReference type="RefSeq" id="WP_112583266.1">
    <property type="nucleotide sequence ID" value="NZ_PYAA01000008.1"/>
</dbReference>
<evidence type="ECO:0000256" key="2">
    <source>
        <dbReference type="ARBA" id="ARBA00023315"/>
    </source>
</evidence>
<name>A0A328N7H4_9ACTN</name>
<dbReference type="InterPro" id="IPR016181">
    <property type="entry name" value="Acyl_CoA_acyltransferase"/>
</dbReference>
<accession>A0A328N7H4</accession>
<sequence length="327" mass="35574">MRIAGWSRATPAEAAALAALFQRAEAVAPVGMEQRAEDVRNRLATLGPDSAGRTRVGRDDTGSVAAYGEVADMGTADDVLRIRLTNVFHPDIADDVRAELHHWLIDQAKQLRDNRGSARAVLGIRCAENDRAGRELLIRGGFALARHERDLVLAVPDEPPAPALPPGLVLAPVDERYDELARLAHNEAYADSPTAVRPDQRTWPQHATGHPRFLPDLSCLVLAEVDRSDNPVAAFLFALADGSTDTPTVVLHCLGTRAPWRRSGLATAMISRVLHRARSAGVRQLRLKVTDSNHSALALYRKLGFVESGQGFAVLMRQLTPEADEQP</sequence>
<comment type="caution">
    <text evidence="4">The sequence shown here is derived from an EMBL/GenBank/DDBJ whole genome shotgun (WGS) entry which is preliminary data.</text>
</comment>
<organism evidence="4 5">
    <name type="scientific">Micromonospora noduli</name>
    <dbReference type="NCBI Taxonomy" id="709876"/>
    <lineage>
        <taxon>Bacteria</taxon>
        <taxon>Bacillati</taxon>
        <taxon>Actinomycetota</taxon>
        <taxon>Actinomycetes</taxon>
        <taxon>Micromonosporales</taxon>
        <taxon>Micromonosporaceae</taxon>
        <taxon>Micromonospora</taxon>
    </lineage>
</organism>
<dbReference type="Pfam" id="PF00583">
    <property type="entry name" value="Acetyltransf_1"/>
    <property type="match status" value="1"/>
</dbReference>
<evidence type="ECO:0000313" key="4">
    <source>
        <dbReference type="EMBL" id="RAO04435.1"/>
    </source>
</evidence>
<dbReference type="Proteomes" id="UP000248966">
    <property type="component" value="Unassembled WGS sequence"/>
</dbReference>
<dbReference type="CDD" id="cd04301">
    <property type="entry name" value="NAT_SF"/>
    <property type="match status" value="1"/>
</dbReference>